<dbReference type="InterPro" id="IPR035919">
    <property type="entry name" value="EAL_sf"/>
</dbReference>
<dbReference type="SMART" id="SM00052">
    <property type="entry name" value="EAL"/>
    <property type="match status" value="1"/>
</dbReference>
<evidence type="ECO:0000313" key="3">
    <source>
        <dbReference type="EMBL" id="PYE77773.1"/>
    </source>
</evidence>
<feature type="domain" description="EAL" evidence="2">
    <location>
        <begin position="21"/>
        <end position="274"/>
    </location>
</feature>
<feature type="compositionally biased region" description="Basic and acidic residues" evidence="1">
    <location>
        <begin position="428"/>
        <end position="437"/>
    </location>
</feature>
<dbReference type="CDD" id="cd01948">
    <property type="entry name" value="EAL"/>
    <property type="match status" value="1"/>
</dbReference>
<dbReference type="PROSITE" id="PS50883">
    <property type="entry name" value="EAL"/>
    <property type="match status" value="1"/>
</dbReference>
<accession>A0A318SG09</accession>
<dbReference type="InterPro" id="IPR050706">
    <property type="entry name" value="Cyclic-di-GMP_PDE-like"/>
</dbReference>
<dbReference type="OrthoDB" id="9813903at2"/>
<evidence type="ECO:0000259" key="2">
    <source>
        <dbReference type="PROSITE" id="PS50883"/>
    </source>
</evidence>
<dbReference type="InterPro" id="IPR001633">
    <property type="entry name" value="EAL_dom"/>
</dbReference>
<dbReference type="RefSeq" id="WP_110465721.1">
    <property type="nucleotide sequence ID" value="NZ_JAMOFZ010000012.1"/>
</dbReference>
<comment type="caution">
    <text evidence="3">The sequence shown here is derived from an EMBL/GenBank/DDBJ whole genome shotgun (WGS) entry which is preliminary data.</text>
</comment>
<proteinExistence type="predicted"/>
<sequence length="437" mass="47767">MPVLTALPAAARPAAFTFAQRRRDLRTLARLMRYRQLNVLFQPLVDLHEGTIFGHEALVRGPVNTPLHTPDALLALARGAGVLAMFELLCLETALADWHRAQGSGRLFLHIGADALVQALRRHGAAALLAHLQRLKIDPRMLVLELTEHERMADKEALRDAVWLLRAGGVGLALDDFGDGRSSLLRSELRPEFVKLDKCFIRALHGSDGPENLRLTQALLGVAEAFGTQLVAEGIETAADLRLLRELRIPCGQGYLMGRPAPLPRQQVAQAARTVLGETPSRVPLRQRPPMRPGMLRGFPRIVDIEDDIDALAAILPSHDRRYLSDGFTADGRYTGMGIGEQQVRTVTAAPAARAHGGIHGDNRDGQPRFFYPCTTRPIGVEAARGGQFRHADEVASLAAPAKHDARLARQPVLVRTPEAPRAAATPTEREPYLGGR</sequence>
<feature type="compositionally biased region" description="Low complexity" evidence="1">
    <location>
        <begin position="417"/>
        <end position="427"/>
    </location>
</feature>
<dbReference type="EMBL" id="QJTC01000012">
    <property type="protein sequence ID" value="PYE77773.1"/>
    <property type="molecule type" value="Genomic_DNA"/>
</dbReference>
<dbReference type="Gene3D" id="3.20.20.450">
    <property type="entry name" value="EAL domain"/>
    <property type="match status" value="1"/>
</dbReference>
<reference evidence="3 4" key="1">
    <citation type="submission" date="2018-06" db="EMBL/GenBank/DDBJ databases">
        <title>Genomic Encyclopedia of Type Strains, Phase III (KMG-III): the genomes of soil and plant-associated and newly described type strains.</title>
        <authorList>
            <person name="Whitman W."/>
        </authorList>
    </citation>
    <scope>NUCLEOTIDE SEQUENCE [LARGE SCALE GENOMIC DNA]</scope>
    <source>
        <strain evidence="3 4">CECT 7646</strain>
    </source>
</reference>
<dbReference type="AlphaFoldDB" id="A0A318SG09"/>
<name>A0A318SG09_9BURK</name>
<feature type="region of interest" description="Disordered" evidence="1">
    <location>
        <begin position="417"/>
        <end position="437"/>
    </location>
</feature>
<evidence type="ECO:0000256" key="1">
    <source>
        <dbReference type="SAM" id="MobiDB-lite"/>
    </source>
</evidence>
<dbReference type="PANTHER" id="PTHR33121:SF76">
    <property type="entry name" value="SIGNALING PROTEIN"/>
    <property type="match status" value="1"/>
</dbReference>
<organism evidence="3 4">
    <name type="scientific">Xylophilus ampelinus</name>
    <dbReference type="NCBI Taxonomy" id="54067"/>
    <lineage>
        <taxon>Bacteria</taxon>
        <taxon>Pseudomonadati</taxon>
        <taxon>Pseudomonadota</taxon>
        <taxon>Betaproteobacteria</taxon>
        <taxon>Burkholderiales</taxon>
        <taxon>Xylophilus</taxon>
    </lineage>
</organism>
<dbReference type="PANTHER" id="PTHR33121">
    <property type="entry name" value="CYCLIC DI-GMP PHOSPHODIESTERASE PDEF"/>
    <property type="match status" value="1"/>
</dbReference>
<dbReference type="Proteomes" id="UP000247540">
    <property type="component" value="Unassembled WGS sequence"/>
</dbReference>
<protein>
    <submittedName>
        <fullName evidence="3">EAL domain-containing protein (Putative c-di-GMP-specific phosphodiesterase class I)</fullName>
    </submittedName>
</protein>
<dbReference type="SUPFAM" id="SSF141868">
    <property type="entry name" value="EAL domain-like"/>
    <property type="match status" value="1"/>
</dbReference>
<dbReference type="Pfam" id="PF00563">
    <property type="entry name" value="EAL"/>
    <property type="match status" value="1"/>
</dbReference>
<evidence type="ECO:0000313" key="4">
    <source>
        <dbReference type="Proteomes" id="UP000247540"/>
    </source>
</evidence>
<keyword evidence="4" id="KW-1185">Reference proteome</keyword>
<dbReference type="GO" id="GO:0071111">
    <property type="term" value="F:cyclic-guanylate-specific phosphodiesterase activity"/>
    <property type="evidence" value="ECO:0007669"/>
    <property type="project" value="InterPro"/>
</dbReference>
<gene>
    <name evidence="3" type="ORF">DFQ15_11223</name>
</gene>